<dbReference type="GO" id="GO:0022857">
    <property type="term" value="F:transmembrane transporter activity"/>
    <property type="evidence" value="ECO:0007669"/>
    <property type="project" value="InterPro"/>
</dbReference>
<feature type="transmembrane region" description="Helical" evidence="6">
    <location>
        <begin position="301"/>
        <end position="318"/>
    </location>
</feature>
<evidence type="ECO:0000256" key="1">
    <source>
        <dbReference type="ARBA" id="ARBA00004651"/>
    </source>
</evidence>
<proteinExistence type="predicted"/>
<evidence type="ECO:0000256" key="4">
    <source>
        <dbReference type="ARBA" id="ARBA00022989"/>
    </source>
</evidence>
<dbReference type="InterPro" id="IPR011701">
    <property type="entry name" value="MFS"/>
</dbReference>
<organism evidence="7 8">
    <name type="scientific">Lentibacillus salicampi</name>
    <dbReference type="NCBI Taxonomy" id="175306"/>
    <lineage>
        <taxon>Bacteria</taxon>
        <taxon>Bacillati</taxon>
        <taxon>Bacillota</taxon>
        <taxon>Bacilli</taxon>
        <taxon>Bacillales</taxon>
        <taxon>Bacillaceae</taxon>
        <taxon>Lentibacillus</taxon>
    </lineage>
</organism>
<feature type="transmembrane region" description="Helical" evidence="6">
    <location>
        <begin position="272"/>
        <end position="294"/>
    </location>
</feature>
<sequence length="417" mass="45842">MEQVKANEEMKHTPLFRSMSFVTLWVATVVSSLSLSMFMFIQTWYVVDELKMEASLGIVMICLTVSRMFSMIIGGVLADKSKQTKIMFLSDSSRAILLLGLAIAFLFIMEVPIWVLAINAAFFGVFGGLFEPARDSLLPKIVQSEQLTRANSLIQGAIQVALFSGPLLAGLLISIISYHVLLIFISLLLGIAGLSVLFIRINQGSSQEKKQNDRISFIQQLKEGFVYTWEKPLLRALFTITVITNLFISGPLMMGLPIFVESVLKGDSLDFSFVQGGFTFGMIAGSIIIGIINLNRNRGAYALYLIALQGLGMLLFSQVKIIEIAIPVIILIGMLNPAINIPLISLVQTYTDKNKVGRVMSLIRTGSLGLIPLSYAITSFLLGIGIKINVIMAWSSLPLLISVTILFIGFPIMRKAE</sequence>
<dbReference type="PANTHER" id="PTHR23513">
    <property type="entry name" value="INTEGRAL MEMBRANE EFFLUX PROTEIN-RELATED"/>
    <property type="match status" value="1"/>
</dbReference>
<feature type="transmembrane region" description="Helical" evidence="6">
    <location>
        <begin position="21"/>
        <end position="42"/>
    </location>
</feature>
<keyword evidence="3 6" id="KW-0812">Transmembrane</keyword>
<dbReference type="RefSeq" id="WP_135111815.1">
    <property type="nucleotide sequence ID" value="NZ_SRHY01000071.1"/>
</dbReference>
<dbReference type="Gene3D" id="1.20.1250.20">
    <property type="entry name" value="MFS general substrate transporter like domains"/>
    <property type="match status" value="1"/>
</dbReference>
<feature type="transmembrane region" description="Helical" evidence="6">
    <location>
        <begin position="368"/>
        <end position="386"/>
    </location>
</feature>
<reference evidence="7 8" key="1">
    <citation type="submission" date="2019-03" db="EMBL/GenBank/DDBJ databases">
        <title>Genome sequence of Lentibacillus salicampi ATCC BAA-719.</title>
        <authorList>
            <person name="Maclea K.S."/>
            <person name="Simoes Junior M."/>
        </authorList>
    </citation>
    <scope>NUCLEOTIDE SEQUENCE [LARGE SCALE GENOMIC DNA]</scope>
    <source>
        <strain evidence="7 8">ATCC BAA-719</strain>
    </source>
</reference>
<feature type="transmembrane region" description="Helical" evidence="6">
    <location>
        <begin position="88"/>
        <end position="107"/>
    </location>
</feature>
<feature type="transmembrane region" description="Helical" evidence="6">
    <location>
        <begin position="181"/>
        <end position="201"/>
    </location>
</feature>
<dbReference type="Pfam" id="PF07690">
    <property type="entry name" value="MFS_1"/>
    <property type="match status" value="1"/>
</dbReference>
<keyword evidence="2" id="KW-1003">Cell membrane</keyword>
<accession>A0A4Y9A6D3</accession>
<evidence type="ECO:0000313" key="7">
    <source>
        <dbReference type="EMBL" id="TFJ90690.1"/>
    </source>
</evidence>
<name>A0A4Y9A6D3_9BACI</name>
<keyword evidence="8" id="KW-1185">Reference proteome</keyword>
<evidence type="ECO:0000256" key="3">
    <source>
        <dbReference type="ARBA" id="ARBA00022692"/>
    </source>
</evidence>
<evidence type="ECO:0000256" key="2">
    <source>
        <dbReference type="ARBA" id="ARBA00022475"/>
    </source>
</evidence>
<evidence type="ECO:0000256" key="6">
    <source>
        <dbReference type="SAM" id="Phobius"/>
    </source>
</evidence>
<feature type="transmembrane region" description="Helical" evidence="6">
    <location>
        <begin position="324"/>
        <end position="347"/>
    </location>
</feature>
<feature type="transmembrane region" description="Helical" evidence="6">
    <location>
        <begin position="392"/>
        <end position="413"/>
    </location>
</feature>
<gene>
    <name evidence="7" type="ORF">E4U82_18995</name>
</gene>
<comment type="subcellular location">
    <subcellularLocation>
        <location evidence="1">Cell membrane</location>
        <topology evidence="1">Multi-pass membrane protein</topology>
    </subcellularLocation>
</comment>
<dbReference type="Proteomes" id="UP000298484">
    <property type="component" value="Unassembled WGS sequence"/>
</dbReference>
<dbReference type="EMBL" id="SRHY01000071">
    <property type="protein sequence ID" value="TFJ90690.1"/>
    <property type="molecule type" value="Genomic_DNA"/>
</dbReference>
<feature type="transmembrane region" description="Helical" evidence="6">
    <location>
        <begin position="236"/>
        <end position="260"/>
    </location>
</feature>
<dbReference type="AlphaFoldDB" id="A0A4Y9A6D3"/>
<dbReference type="InterPro" id="IPR036259">
    <property type="entry name" value="MFS_trans_sf"/>
</dbReference>
<comment type="caution">
    <text evidence="7">The sequence shown here is derived from an EMBL/GenBank/DDBJ whole genome shotgun (WGS) entry which is preliminary data.</text>
</comment>
<evidence type="ECO:0000313" key="8">
    <source>
        <dbReference type="Proteomes" id="UP000298484"/>
    </source>
</evidence>
<dbReference type="CDD" id="cd06173">
    <property type="entry name" value="MFS_MefA_like"/>
    <property type="match status" value="1"/>
</dbReference>
<dbReference type="PANTHER" id="PTHR23513:SF6">
    <property type="entry name" value="MAJOR FACILITATOR SUPERFAMILY ASSOCIATED DOMAIN-CONTAINING PROTEIN"/>
    <property type="match status" value="1"/>
</dbReference>
<keyword evidence="4 6" id="KW-1133">Transmembrane helix</keyword>
<protein>
    <submittedName>
        <fullName evidence="7">MFS transporter</fullName>
    </submittedName>
</protein>
<dbReference type="GO" id="GO:0005886">
    <property type="term" value="C:plasma membrane"/>
    <property type="evidence" value="ECO:0007669"/>
    <property type="project" value="UniProtKB-SubCell"/>
</dbReference>
<evidence type="ECO:0000256" key="5">
    <source>
        <dbReference type="ARBA" id="ARBA00023136"/>
    </source>
</evidence>
<keyword evidence="5 6" id="KW-0472">Membrane</keyword>
<dbReference type="OrthoDB" id="3613552at2"/>
<dbReference type="SUPFAM" id="SSF103473">
    <property type="entry name" value="MFS general substrate transporter"/>
    <property type="match status" value="1"/>
</dbReference>
<feature type="transmembrane region" description="Helical" evidence="6">
    <location>
        <begin position="54"/>
        <end position="76"/>
    </location>
</feature>